<feature type="compositionally biased region" description="Polar residues" evidence="4">
    <location>
        <begin position="452"/>
        <end position="464"/>
    </location>
</feature>
<keyword evidence="5" id="KW-0472">Membrane</keyword>
<dbReference type="Gene3D" id="3.30.450.20">
    <property type="entry name" value="PAS domain"/>
    <property type="match status" value="2"/>
</dbReference>
<dbReference type="GO" id="GO:0007165">
    <property type="term" value="P:signal transduction"/>
    <property type="evidence" value="ECO:0007669"/>
    <property type="project" value="UniProtKB-KW"/>
</dbReference>
<feature type="region of interest" description="Disordered" evidence="4">
    <location>
        <begin position="1"/>
        <end position="21"/>
    </location>
</feature>
<evidence type="ECO:0000256" key="5">
    <source>
        <dbReference type="SAM" id="Phobius"/>
    </source>
</evidence>
<evidence type="ECO:0000259" key="6">
    <source>
        <dbReference type="PROSITE" id="PS50111"/>
    </source>
</evidence>
<dbReference type="InterPro" id="IPR004090">
    <property type="entry name" value="Chemotax_Me-accpt_rcpt"/>
</dbReference>
<dbReference type="RefSeq" id="WP_015203664.1">
    <property type="nucleotide sequence ID" value="NC_019753.1"/>
</dbReference>
<keyword evidence="9" id="KW-1185">Reference proteome</keyword>
<dbReference type="PANTHER" id="PTHR32089">
    <property type="entry name" value="METHYL-ACCEPTING CHEMOTAXIS PROTEIN MCPB"/>
    <property type="match status" value="1"/>
</dbReference>
<dbReference type="GO" id="GO:0006935">
    <property type="term" value="P:chemotaxis"/>
    <property type="evidence" value="ECO:0007669"/>
    <property type="project" value="InterPro"/>
</dbReference>
<dbReference type="HOGENOM" id="CLU_412025_0_0_3"/>
<dbReference type="SMART" id="SM00283">
    <property type="entry name" value="MA"/>
    <property type="match status" value="1"/>
</dbReference>
<dbReference type="EMBL" id="CP003620">
    <property type="protein sequence ID" value="AFZ13550.1"/>
    <property type="molecule type" value="Genomic_DNA"/>
</dbReference>
<evidence type="ECO:0000256" key="4">
    <source>
        <dbReference type="SAM" id="MobiDB-lite"/>
    </source>
</evidence>
<dbReference type="InterPro" id="IPR004089">
    <property type="entry name" value="MCPsignal_dom"/>
</dbReference>
<dbReference type="CDD" id="cd06225">
    <property type="entry name" value="HAMP"/>
    <property type="match status" value="1"/>
</dbReference>
<dbReference type="SUPFAM" id="SSF58104">
    <property type="entry name" value="Methyl-accepting chemotaxis protein (MCP) signaling domain"/>
    <property type="match status" value="1"/>
</dbReference>
<gene>
    <name evidence="8" type="ORF">Cri9333_2694</name>
</gene>
<evidence type="ECO:0000259" key="7">
    <source>
        <dbReference type="PROSITE" id="PS50885"/>
    </source>
</evidence>
<keyword evidence="5" id="KW-1133">Transmembrane helix</keyword>
<protein>
    <submittedName>
        <fullName evidence="8">Methyl-accepting chemotaxis sensory transducer with Cache sensor</fullName>
    </submittedName>
</protein>
<dbReference type="SMART" id="SM00304">
    <property type="entry name" value="HAMP"/>
    <property type="match status" value="1"/>
</dbReference>
<organism evidence="8 9">
    <name type="scientific">Crinalium epipsammum PCC 9333</name>
    <dbReference type="NCBI Taxonomy" id="1173022"/>
    <lineage>
        <taxon>Bacteria</taxon>
        <taxon>Bacillati</taxon>
        <taxon>Cyanobacteriota</taxon>
        <taxon>Cyanophyceae</taxon>
        <taxon>Gomontiellales</taxon>
        <taxon>Gomontiellaceae</taxon>
        <taxon>Crinalium</taxon>
    </lineage>
</organism>
<feature type="transmembrane region" description="Helical" evidence="5">
    <location>
        <begin position="371"/>
        <end position="389"/>
    </location>
</feature>
<accession>K9W2D3</accession>
<dbReference type="OrthoDB" id="510512at2"/>
<feature type="transmembrane region" description="Helical" evidence="5">
    <location>
        <begin position="30"/>
        <end position="50"/>
    </location>
</feature>
<evidence type="ECO:0000256" key="2">
    <source>
        <dbReference type="ARBA" id="ARBA00029447"/>
    </source>
</evidence>
<name>K9W2D3_9CYAN</name>
<dbReference type="Gene3D" id="1.10.287.950">
    <property type="entry name" value="Methyl-accepting chemotaxis protein"/>
    <property type="match status" value="1"/>
</dbReference>
<dbReference type="CDD" id="cd12912">
    <property type="entry name" value="PDC2_MCP_like"/>
    <property type="match status" value="1"/>
</dbReference>
<dbReference type="STRING" id="1173022.Cri9333_2694"/>
<dbReference type="Gene3D" id="6.10.340.10">
    <property type="match status" value="1"/>
</dbReference>
<dbReference type="KEGG" id="cep:Cri9333_2694"/>
<evidence type="ECO:0000256" key="1">
    <source>
        <dbReference type="ARBA" id="ARBA00023224"/>
    </source>
</evidence>
<dbReference type="PROSITE" id="PS50111">
    <property type="entry name" value="CHEMOTAXIS_TRANSDUC_2"/>
    <property type="match status" value="1"/>
</dbReference>
<feature type="compositionally biased region" description="Low complexity" evidence="4">
    <location>
        <begin position="467"/>
        <end position="479"/>
    </location>
</feature>
<dbReference type="PROSITE" id="PS50885">
    <property type="entry name" value="HAMP"/>
    <property type="match status" value="1"/>
</dbReference>
<feature type="region of interest" description="Disordered" evidence="4">
    <location>
        <begin position="452"/>
        <end position="479"/>
    </location>
</feature>
<feature type="domain" description="HAMP" evidence="7">
    <location>
        <begin position="391"/>
        <end position="443"/>
    </location>
</feature>
<keyword evidence="1 3" id="KW-0807">Transducer</keyword>
<dbReference type="Pfam" id="PF00672">
    <property type="entry name" value="HAMP"/>
    <property type="match status" value="1"/>
</dbReference>
<sequence length="666" mass="73727">MFSKKTNGELQNNNSSIAPSKTGSITRKTLIQITVGVASVIVASTAFSYFQVFNSIKLQTLGQLEKYVVERGEREKAIFLLAQDNHVILKQQLLTRLQSARNQDPKPQFEQLFVKSKDQVIRNRPDKFDGRQQAGVYIGKSVNINADIRRRVLTFYNLVNSYGSAWVNRFQNTYITTPENIMVLYWPKFPTWAQEATADLYMPNEEYVSVASQQQNPARKTVWTGVYYDKVAKDWMVSCETPVDLNGRHIATIGHDVLLDQVLERTVNQNIEGGYNIIFRGDGRLIAHPKLMNEIQKKEGVFNISESGDAHLKNILKLVNENSSNQVIIENKQNSDYLAVTKLTGPDWYFVTVLPKSILTKKALEIARSTLFSGLAVLLIVIAIVFLVLRRQIADPLGKLMDATNKITQGDYNISVEDHRQDELGSLARSLNLMAKELEARTNELENALAQQASSVNQTTSTMDELSASSQASASQSEAAAAGTREVLSLVDGNQQIDSPQVYQDSSLREKVGQIGEEIKHLSEQTQQIGMISTLVSELANQTNMLALNAAVEAVRAGEHGKGFGVVASEIRKLADQSKKSAQRINALVQDIQKATNSTVKVTEEGKNIVESVVAAVNNIATNSQQISLNAKQQAIAIQQVVAAMNDLNQGARQIANDMRTFGTHS</sequence>
<proteinExistence type="inferred from homology"/>
<dbReference type="AlphaFoldDB" id="K9W2D3"/>
<dbReference type="InterPro" id="IPR003660">
    <property type="entry name" value="HAMP_dom"/>
</dbReference>
<dbReference type="PANTHER" id="PTHR32089:SF112">
    <property type="entry name" value="LYSOZYME-LIKE PROTEIN-RELATED"/>
    <property type="match status" value="1"/>
</dbReference>
<dbReference type="Proteomes" id="UP000010472">
    <property type="component" value="Chromosome"/>
</dbReference>
<evidence type="ECO:0000256" key="3">
    <source>
        <dbReference type="PROSITE-ProRule" id="PRU00284"/>
    </source>
</evidence>
<reference evidence="8 9" key="1">
    <citation type="submission" date="2012-06" db="EMBL/GenBank/DDBJ databases">
        <title>Finished chromosome of genome of Crinalium epipsammum PCC 9333.</title>
        <authorList>
            <consortium name="US DOE Joint Genome Institute"/>
            <person name="Gugger M."/>
            <person name="Coursin T."/>
            <person name="Rippka R."/>
            <person name="Tandeau De Marsac N."/>
            <person name="Huntemann M."/>
            <person name="Wei C.-L."/>
            <person name="Han J."/>
            <person name="Detter J.C."/>
            <person name="Han C."/>
            <person name="Tapia R."/>
            <person name="Davenport K."/>
            <person name="Daligault H."/>
            <person name="Erkkila T."/>
            <person name="Gu W."/>
            <person name="Munk A.C.C."/>
            <person name="Teshima H."/>
            <person name="Xu Y."/>
            <person name="Chain P."/>
            <person name="Chen A."/>
            <person name="Krypides N."/>
            <person name="Mavromatis K."/>
            <person name="Markowitz V."/>
            <person name="Szeto E."/>
            <person name="Ivanova N."/>
            <person name="Mikhailova N."/>
            <person name="Ovchinnikova G."/>
            <person name="Pagani I."/>
            <person name="Pati A."/>
            <person name="Goodwin L."/>
            <person name="Peters L."/>
            <person name="Pitluck S."/>
            <person name="Woyke T."/>
            <person name="Kerfeld C."/>
        </authorList>
    </citation>
    <scope>NUCLEOTIDE SEQUENCE [LARGE SCALE GENOMIC DNA]</scope>
    <source>
        <strain evidence="8 9">PCC 9333</strain>
    </source>
</reference>
<dbReference type="GO" id="GO:0016020">
    <property type="term" value="C:membrane"/>
    <property type="evidence" value="ECO:0007669"/>
    <property type="project" value="InterPro"/>
</dbReference>
<dbReference type="eggNOG" id="COG0840">
    <property type="taxonomic scope" value="Bacteria"/>
</dbReference>
<keyword evidence="5" id="KW-0812">Transmembrane</keyword>
<dbReference type="PATRIC" id="fig|1173022.3.peg.2922"/>
<dbReference type="PRINTS" id="PR00260">
    <property type="entry name" value="CHEMTRNSDUCR"/>
</dbReference>
<feature type="domain" description="Methyl-accepting transducer" evidence="6">
    <location>
        <begin position="427"/>
        <end position="663"/>
    </location>
</feature>
<dbReference type="GO" id="GO:0004888">
    <property type="term" value="F:transmembrane signaling receptor activity"/>
    <property type="evidence" value="ECO:0007669"/>
    <property type="project" value="InterPro"/>
</dbReference>
<dbReference type="Pfam" id="PF00015">
    <property type="entry name" value="MCPsignal"/>
    <property type="match status" value="1"/>
</dbReference>
<comment type="similarity">
    <text evidence="2">Belongs to the methyl-accepting chemotaxis (MCP) protein family.</text>
</comment>
<evidence type="ECO:0000313" key="8">
    <source>
        <dbReference type="EMBL" id="AFZ13550.1"/>
    </source>
</evidence>
<evidence type="ECO:0000313" key="9">
    <source>
        <dbReference type="Proteomes" id="UP000010472"/>
    </source>
</evidence>